<dbReference type="AlphaFoldDB" id="A0A518ETG3"/>
<sequence length="274" mass="28584" precursor="true">MGLRQRGSNPRSGRCAFVVAGLLALAVVVGAGAQTASDSGVQGDPALAVLEVLRQDPAARSGDLADRGRLLRAGYDAFISSMDSFQGDLAVDLARELFAEDPAIWSAFCLEGALRRSADSEAGPESPRFREALEVLESLRESNASDPVAQLDLTNRIAILAGGFGARIVERASLGRSLASRGVDGAQITGLAALADRPAVAERLFGSLLDRSMARPAATAPSGENGQDDESVMPSSPIESLPSRDVPPEAAPWALRGHALASLELLRGPFSIQD</sequence>
<evidence type="ECO:0000313" key="3">
    <source>
        <dbReference type="EMBL" id="QDV07368.1"/>
    </source>
</evidence>
<reference evidence="3 4" key="1">
    <citation type="submission" date="2019-02" db="EMBL/GenBank/DDBJ databases">
        <title>Deep-cultivation of Planctomycetes and their phenomic and genomic characterization uncovers novel biology.</title>
        <authorList>
            <person name="Wiegand S."/>
            <person name="Jogler M."/>
            <person name="Boedeker C."/>
            <person name="Pinto D."/>
            <person name="Vollmers J."/>
            <person name="Rivas-Marin E."/>
            <person name="Kohn T."/>
            <person name="Peeters S.H."/>
            <person name="Heuer A."/>
            <person name="Rast P."/>
            <person name="Oberbeckmann S."/>
            <person name="Bunk B."/>
            <person name="Jeske O."/>
            <person name="Meyerdierks A."/>
            <person name="Storesund J.E."/>
            <person name="Kallscheuer N."/>
            <person name="Luecker S."/>
            <person name="Lage O.M."/>
            <person name="Pohl T."/>
            <person name="Merkel B.J."/>
            <person name="Hornburger P."/>
            <person name="Mueller R.-W."/>
            <person name="Bruemmer F."/>
            <person name="Labrenz M."/>
            <person name="Spormann A.M."/>
            <person name="Op den Camp H."/>
            <person name="Overmann J."/>
            <person name="Amann R."/>
            <person name="Jetten M.S.M."/>
            <person name="Mascher T."/>
            <person name="Medema M.H."/>
            <person name="Devos D.P."/>
            <person name="Kaster A.-K."/>
            <person name="Ovreas L."/>
            <person name="Rohde M."/>
            <person name="Galperin M.Y."/>
            <person name="Jogler C."/>
        </authorList>
    </citation>
    <scope>NUCLEOTIDE SEQUENCE [LARGE SCALE GENOMIC DNA]</scope>
    <source>
        <strain evidence="3 4">Poly30</strain>
    </source>
</reference>
<evidence type="ECO:0000313" key="4">
    <source>
        <dbReference type="Proteomes" id="UP000320390"/>
    </source>
</evidence>
<organism evidence="3 4">
    <name type="scientific">Saltatorellus ferox</name>
    <dbReference type="NCBI Taxonomy" id="2528018"/>
    <lineage>
        <taxon>Bacteria</taxon>
        <taxon>Pseudomonadati</taxon>
        <taxon>Planctomycetota</taxon>
        <taxon>Planctomycetia</taxon>
        <taxon>Planctomycetia incertae sedis</taxon>
        <taxon>Saltatorellus</taxon>
    </lineage>
</organism>
<dbReference type="Proteomes" id="UP000320390">
    <property type="component" value="Chromosome"/>
</dbReference>
<gene>
    <name evidence="3" type="ORF">Poly30_28920</name>
</gene>
<evidence type="ECO:0000256" key="2">
    <source>
        <dbReference type="SAM" id="SignalP"/>
    </source>
</evidence>
<proteinExistence type="predicted"/>
<feature type="signal peptide" evidence="2">
    <location>
        <begin position="1"/>
        <end position="31"/>
    </location>
</feature>
<name>A0A518ETG3_9BACT</name>
<feature type="chain" id="PRO_5021785201" evidence="2">
    <location>
        <begin position="32"/>
        <end position="274"/>
    </location>
</feature>
<keyword evidence="2" id="KW-0732">Signal</keyword>
<keyword evidence="4" id="KW-1185">Reference proteome</keyword>
<dbReference type="EMBL" id="CP036434">
    <property type="protein sequence ID" value="QDV07368.1"/>
    <property type="molecule type" value="Genomic_DNA"/>
</dbReference>
<protein>
    <submittedName>
        <fullName evidence="3">Uncharacterized protein</fullName>
    </submittedName>
</protein>
<accession>A0A518ETG3</accession>
<feature type="region of interest" description="Disordered" evidence="1">
    <location>
        <begin position="215"/>
        <end position="249"/>
    </location>
</feature>
<evidence type="ECO:0000256" key="1">
    <source>
        <dbReference type="SAM" id="MobiDB-lite"/>
    </source>
</evidence>